<gene>
    <name evidence="1" type="ORF">BVC80_1715g19</name>
</gene>
<evidence type="ECO:0000313" key="2">
    <source>
        <dbReference type="Proteomes" id="UP000195402"/>
    </source>
</evidence>
<dbReference type="EMBL" id="MVGT01003299">
    <property type="protein sequence ID" value="OVA04506.1"/>
    <property type="molecule type" value="Genomic_DNA"/>
</dbReference>
<evidence type="ECO:0000313" key="1">
    <source>
        <dbReference type="EMBL" id="OVA04506.1"/>
    </source>
</evidence>
<accession>A0A200Q220</accession>
<dbReference type="AlphaFoldDB" id="A0A200Q220"/>
<name>A0A200Q220_MACCD</name>
<reference evidence="1 2" key="1">
    <citation type="journal article" date="2017" name="Mol. Plant">
        <title>The Genome of Medicinal Plant Macleaya cordata Provides New Insights into Benzylisoquinoline Alkaloids Metabolism.</title>
        <authorList>
            <person name="Liu X."/>
            <person name="Liu Y."/>
            <person name="Huang P."/>
            <person name="Ma Y."/>
            <person name="Qing Z."/>
            <person name="Tang Q."/>
            <person name="Cao H."/>
            <person name="Cheng P."/>
            <person name="Zheng Y."/>
            <person name="Yuan Z."/>
            <person name="Zhou Y."/>
            <person name="Liu J."/>
            <person name="Tang Z."/>
            <person name="Zhuo Y."/>
            <person name="Zhang Y."/>
            <person name="Yu L."/>
            <person name="Huang J."/>
            <person name="Yang P."/>
            <person name="Peng Q."/>
            <person name="Zhang J."/>
            <person name="Jiang W."/>
            <person name="Zhang Z."/>
            <person name="Lin K."/>
            <person name="Ro D.K."/>
            <person name="Chen X."/>
            <person name="Xiong X."/>
            <person name="Shang Y."/>
            <person name="Huang S."/>
            <person name="Zeng J."/>
        </authorList>
    </citation>
    <scope>NUCLEOTIDE SEQUENCE [LARGE SCALE GENOMIC DNA]</scope>
    <source>
        <strain evidence="2">cv. BLH2017</strain>
        <tissue evidence="1">Root</tissue>
    </source>
</reference>
<dbReference type="InParanoid" id="A0A200Q220"/>
<proteinExistence type="predicted"/>
<dbReference type="Proteomes" id="UP000195402">
    <property type="component" value="Unassembled WGS sequence"/>
</dbReference>
<comment type="caution">
    <text evidence="1">The sequence shown here is derived from an EMBL/GenBank/DDBJ whole genome shotgun (WGS) entry which is preliminary data.</text>
</comment>
<organism evidence="1 2">
    <name type="scientific">Macleaya cordata</name>
    <name type="common">Five-seeded plume-poppy</name>
    <name type="synonym">Bocconia cordata</name>
    <dbReference type="NCBI Taxonomy" id="56857"/>
    <lineage>
        <taxon>Eukaryota</taxon>
        <taxon>Viridiplantae</taxon>
        <taxon>Streptophyta</taxon>
        <taxon>Embryophyta</taxon>
        <taxon>Tracheophyta</taxon>
        <taxon>Spermatophyta</taxon>
        <taxon>Magnoliopsida</taxon>
        <taxon>Ranunculales</taxon>
        <taxon>Papaveraceae</taxon>
        <taxon>Papaveroideae</taxon>
        <taxon>Macleaya</taxon>
    </lineage>
</organism>
<sequence>MGNPSGDGKDWSSALADYGLNYLILSVYVQSRVDLNWSNFGLILLRACTTWKWNHGGRPVMEKMPGTGRYRCAVQPVPMGARSFRIDLLKQEPALLKIMGEITKALADPNFRPGLNAKIDIDDVPLTVDLKILLTDDCGALCWSSDDGNDEDLMESDEERMEADEDLWKEMMGKEVLNIIF</sequence>
<keyword evidence="2" id="KW-1185">Reference proteome</keyword>
<protein>
    <submittedName>
        <fullName evidence="1">Uncharacterized protein</fullName>
    </submittedName>
</protein>